<dbReference type="InterPro" id="IPR041698">
    <property type="entry name" value="Methyltransf_25"/>
</dbReference>
<evidence type="ECO:0000256" key="4">
    <source>
        <dbReference type="SAM" id="MobiDB-lite"/>
    </source>
</evidence>
<feature type="domain" description="Methyltransferase" evidence="5">
    <location>
        <begin position="65"/>
        <end position="162"/>
    </location>
</feature>
<dbReference type="AlphaFoldDB" id="A0A918HI23"/>
<keyword evidence="2" id="KW-0808">Transferase</keyword>
<evidence type="ECO:0000256" key="2">
    <source>
        <dbReference type="ARBA" id="ARBA00022679"/>
    </source>
</evidence>
<name>A0A918HI23_9ACTN</name>
<dbReference type="RefSeq" id="WP_189205484.1">
    <property type="nucleotide sequence ID" value="NZ_BMQQ01000049.1"/>
</dbReference>
<evidence type="ECO:0000256" key="3">
    <source>
        <dbReference type="ARBA" id="ARBA00022691"/>
    </source>
</evidence>
<dbReference type="CDD" id="cd02440">
    <property type="entry name" value="AdoMet_MTases"/>
    <property type="match status" value="1"/>
</dbReference>
<dbReference type="PANTHER" id="PTHR43464">
    <property type="entry name" value="METHYLTRANSFERASE"/>
    <property type="match status" value="1"/>
</dbReference>
<evidence type="ECO:0000313" key="7">
    <source>
        <dbReference type="Proteomes" id="UP000619486"/>
    </source>
</evidence>
<dbReference type="InterPro" id="IPR029063">
    <property type="entry name" value="SAM-dependent_MTases_sf"/>
</dbReference>
<dbReference type="PANTHER" id="PTHR43464:SF19">
    <property type="entry name" value="UBIQUINONE BIOSYNTHESIS O-METHYLTRANSFERASE, MITOCHONDRIAL"/>
    <property type="match status" value="1"/>
</dbReference>
<reference evidence="6" key="2">
    <citation type="submission" date="2020-09" db="EMBL/GenBank/DDBJ databases">
        <authorList>
            <person name="Sun Q."/>
            <person name="Ohkuma M."/>
        </authorList>
    </citation>
    <scope>NUCLEOTIDE SEQUENCE</scope>
    <source>
        <strain evidence="6">JCM 3172</strain>
    </source>
</reference>
<feature type="region of interest" description="Disordered" evidence="4">
    <location>
        <begin position="1"/>
        <end position="21"/>
    </location>
</feature>
<gene>
    <name evidence="6" type="ORF">GCM10014713_67380</name>
</gene>
<dbReference type="Gene3D" id="3.40.50.150">
    <property type="entry name" value="Vaccinia Virus protein VP39"/>
    <property type="match status" value="1"/>
</dbReference>
<comment type="caution">
    <text evidence="6">The sequence shown here is derived from an EMBL/GenBank/DDBJ whole genome shotgun (WGS) entry which is preliminary data.</text>
</comment>
<sequence length="295" mass="31959">MLNDPVRNDHVPNDRVRDDHAAWGHTTSTGLSFTHHTVVDTHFRACQGPYLDLLGLAPLTGGQHILDAGCGAGDFLPALAGITGPTGRITAVDLAPENTALAAERARTLPCPIDVEQASLLHLPYPDNTFDAVWCSNTTQYLDDTELAAALAELTRVTRPGGTLTIKDLDAHLITARPTDPYLFTDFFRAAATQPGYARQLLRTRDTYRHLKAAGLTNVTQHTLLIEHHTPLTPDAHAFYTTACAQLAAQALDIGLSQQWHAYLLDPTDPHHPLNHPDGYISEGNVLATATIPTP</sequence>
<dbReference type="Pfam" id="PF13649">
    <property type="entry name" value="Methyltransf_25"/>
    <property type="match status" value="1"/>
</dbReference>
<proteinExistence type="predicted"/>
<dbReference type="SUPFAM" id="SSF53335">
    <property type="entry name" value="S-adenosyl-L-methionine-dependent methyltransferases"/>
    <property type="match status" value="1"/>
</dbReference>
<keyword evidence="1 6" id="KW-0489">Methyltransferase</keyword>
<keyword evidence="3" id="KW-0949">S-adenosyl-L-methionine</keyword>
<evidence type="ECO:0000259" key="5">
    <source>
        <dbReference type="Pfam" id="PF13649"/>
    </source>
</evidence>
<dbReference type="EMBL" id="BMQQ01000049">
    <property type="protein sequence ID" value="GGT64844.1"/>
    <property type="molecule type" value="Genomic_DNA"/>
</dbReference>
<dbReference type="GO" id="GO:0008168">
    <property type="term" value="F:methyltransferase activity"/>
    <property type="evidence" value="ECO:0007669"/>
    <property type="project" value="UniProtKB-KW"/>
</dbReference>
<evidence type="ECO:0000256" key="1">
    <source>
        <dbReference type="ARBA" id="ARBA00022603"/>
    </source>
</evidence>
<accession>A0A918HI23</accession>
<keyword evidence="7" id="KW-1185">Reference proteome</keyword>
<dbReference type="GO" id="GO:0032259">
    <property type="term" value="P:methylation"/>
    <property type="evidence" value="ECO:0007669"/>
    <property type="project" value="UniProtKB-KW"/>
</dbReference>
<dbReference type="Proteomes" id="UP000619486">
    <property type="component" value="Unassembled WGS sequence"/>
</dbReference>
<organism evidence="6 7">
    <name type="scientific">Streptomyces purpureus</name>
    <dbReference type="NCBI Taxonomy" id="1951"/>
    <lineage>
        <taxon>Bacteria</taxon>
        <taxon>Bacillati</taxon>
        <taxon>Actinomycetota</taxon>
        <taxon>Actinomycetes</taxon>
        <taxon>Kitasatosporales</taxon>
        <taxon>Streptomycetaceae</taxon>
        <taxon>Streptomyces</taxon>
    </lineage>
</organism>
<evidence type="ECO:0000313" key="6">
    <source>
        <dbReference type="EMBL" id="GGT64844.1"/>
    </source>
</evidence>
<protein>
    <submittedName>
        <fullName evidence="6">Methyltransferase type 11</fullName>
    </submittedName>
</protein>
<reference evidence="6" key="1">
    <citation type="journal article" date="2014" name="Int. J. Syst. Evol. Microbiol.">
        <title>Complete genome sequence of Corynebacterium casei LMG S-19264T (=DSM 44701T), isolated from a smear-ripened cheese.</title>
        <authorList>
            <consortium name="US DOE Joint Genome Institute (JGI-PGF)"/>
            <person name="Walter F."/>
            <person name="Albersmeier A."/>
            <person name="Kalinowski J."/>
            <person name="Ruckert C."/>
        </authorList>
    </citation>
    <scope>NUCLEOTIDE SEQUENCE</scope>
    <source>
        <strain evidence="6">JCM 3172</strain>
    </source>
</reference>